<organism evidence="2 3">
    <name type="scientific">Tumebacillus permanentifrigoris</name>
    <dbReference type="NCBI Taxonomy" id="378543"/>
    <lineage>
        <taxon>Bacteria</taxon>
        <taxon>Bacillati</taxon>
        <taxon>Bacillota</taxon>
        <taxon>Bacilli</taxon>
        <taxon>Bacillales</taxon>
        <taxon>Alicyclobacillaceae</taxon>
        <taxon>Tumebacillus</taxon>
    </lineage>
</organism>
<accession>A0A316D752</accession>
<keyword evidence="1" id="KW-1133">Transmembrane helix</keyword>
<name>A0A316D752_9BACL</name>
<dbReference type="EMBL" id="QGGL01000011">
    <property type="protein sequence ID" value="PWK11286.1"/>
    <property type="molecule type" value="Genomic_DNA"/>
</dbReference>
<sequence>MKVDSFERLLWSIAFPGFGQLLNGQVFKGVLFVGLEFLINVQSHLNAAIITSFHGDLSASVQQTNYQWLMFYPCVYMFAVWDSYTFAGGGQGRFGYLPFVFSAYTGTLGVIYSTDWWGPVWLPIVGLMVGAVIGWMLRRLLVTLTKNA</sequence>
<comment type="caution">
    <text evidence="2">The sequence shown here is derived from an EMBL/GenBank/DDBJ whole genome shotgun (WGS) entry which is preliminary data.</text>
</comment>
<proteinExistence type="predicted"/>
<dbReference type="OrthoDB" id="1681794at2"/>
<gene>
    <name evidence="2" type="ORF">C7459_11180</name>
</gene>
<keyword evidence="1" id="KW-0812">Transmembrane</keyword>
<feature type="transmembrane region" description="Helical" evidence="1">
    <location>
        <begin position="66"/>
        <end position="87"/>
    </location>
</feature>
<dbReference type="AlphaFoldDB" id="A0A316D752"/>
<keyword evidence="1" id="KW-0472">Membrane</keyword>
<protein>
    <submittedName>
        <fullName evidence="2">Uncharacterized protein</fullName>
    </submittedName>
</protein>
<dbReference type="RefSeq" id="WP_109689846.1">
    <property type="nucleotide sequence ID" value="NZ_QGGL01000011.1"/>
</dbReference>
<feature type="transmembrane region" description="Helical" evidence="1">
    <location>
        <begin position="94"/>
        <end position="114"/>
    </location>
</feature>
<feature type="transmembrane region" description="Helical" evidence="1">
    <location>
        <begin position="120"/>
        <end position="137"/>
    </location>
</feature>
<reference evidence="2 3" key="1">
    <citation type="submission" date="2018-05" db="EMBL/GenBank/DDBJ databases">
        <title>Genomic Encyclopedia of Type Strains, Phase IV (KMG-IV): sequencing the most valuable type-strain genomes for metagenomic binning, comparative biology and taxonomic classification.</title>
        <authorList>
            <person name="Goeker M."/>
        </authorList>
    </citation>
    <scope>NUCLEOTIDE SEQUENCE [LARGE SCALE GENOMIC DNA]</scope>
    <source>
        <strain evidence="2 3">DSM 18773</strain>
    </source>
</reference>
<evidence type="ECO:0000256" key="1">
    <source>
        <dbReference type="SAM" id="Phobius"/>
    </source>
</evidence>
<keyword evidence="3" id="KW-1185">Reference proteome</keyword>
<evidence type="ECO:0000313" key="3">
    <source>
        <dbReference type="Proteomes" id="UP000245634"/>
    </source>
</evidence>
<evidence type="ECO:0000313" key="2">
    <source>
        <dbReference type="EMBL" id="PWK11286.1"/>
    </source>
</evidence>
<dbReference type="Proteomes" id="UP000245634">
    <property type="component" value="Unassembled WGS sequence"/>
</dbReference>